<feature type="binding site" evidence="8">
    <location>
        <position position="104"/>
    </location>
    <ligand>
        <name>[2Fe-2S] cluster</name>
        <dbReference type="ChEBI" id="CHEBI:190135"/>
    </ligand>
</feature>
<keyword evidence="8" id="KW-0010">Activator</keyword>
<name>A0AAJ4WBX1_9GAMM</name>
<keyword evidence="7 8" id="KW-0804">Transcription</keyword>
<dbReference type="SUPFAM" id="SSF46785">
    <property type="entry name" value="Winged helix' DNA-binding domain"/>
    <property type="match status" value="1"/>
</dbReference>
<dbReference type="NCBIfam" id="TIGR00738">
    <property type="entry name" value="rrf2_super"/>
    <property type="match status" value="1"/>
</dbReference>
<dbReference type="PANTHER" id="PTHR33221:SF5">
    <property type="entry name" value="HTH-TYPE TRANSCRIPTIONAL REGULATOR ISCR"/>
    <property type="match status" value="1"/>
</dbReference>
<dbReference type="PROSITE" id="PS01332">
    <property type="entry name" value="HTH_RRF2_1"/>
    <property type="match status" value="1"/>
</dbReference>
<evidence type="ECO:0000313" key="9">
    <source>
        <dbReference type="EMBL" id="SFD07714.1"/>
    </source>
</evidence>
<dbReference type="HAMAP" id="MF_01176">
    <property type="entry name" value="HTH_type_IscR"/>
    <property type="match status" value="1"/>
</dbReference>
<evidence type="ECO:0000256" key="2">
    <source>
        <dbReference type="ARBA" id="ARBA00022714"/>
    </source>
</evidence>
<keyword evidence="3 8" id="KW-0408">Iron</keyword>
<keyword evidence="2 8" id="KW-0001">2Fe-2S</keyword>
<keyword evidence="8" id="KW-0479">Metal-binding</keyword>
<dbReference type="GO" id="GO:0005829">
    <property type="term" value="C:cytosol"/>
    <property type="evidence" value="ECO:0007669"/>
    <property type="project" value="TreeGrafter"/>
</dbReference>
<dbReference type="NCBIfam" id="TIGR02010">
    <property type="entry name" value="IscR"/>
    <property type="match status" value="1"/>
</dbReference>
<reference evidence="9 10" key="1">
    <citation type="submission" date="2016-10" db="EMBL/GenBank/DDBJ databases">
        <authorList>
            <person name="Varghese N."/>
            <person name="Submissions S."/>
        </authorList>
    </citation>
    <scope>NUCLEOTIDE SEQUENCE [LARGE SCALE GENOMIC DNA]</scope>
    <source>
        <strain evidence="9 10">DSM 5563</strain>
    </source>
</reference>
<accession>A0AAJ4WBX1</accession>
<evidence type="ECO:0000256" key="6">
    <source>
        <dbReference type="ARBA" id="ARBA00023125"/>
    </source>
</evidence>
<comment type="caution">
    <text evidence="9">The sequence shown here is derived from an EMBL/GenBank/DDBJ whole genome shotgun (WGS) entry which is preliminary data.</text>
</comment>
<dbReference type="GO" id="GO:0005506">
    <property type="term" value="F:iron ion binding"/>
    <property type="evidence" value="ECO:0007669"/>
    <property type="project" value="UniProtKB-UniRule"/>
</dbReference>
<dbReference type="InterPro" id="IPR030489">
    <property type="entry name" value="TR_Rrf2-type_CS"/>
</dbReference>
<dbReference type="RefSeq" id="WP_047781721.1">
    <property type="nucleotide sequence ID" value="NZ_FOLW01000007.1"/>
</dbReference>
<evidence type="ECO:0000256" key="8">
    <source>
        <dbReference type="HAMAP-Rule" id="MF_01176"/>
    </source>
</evidence>
<dbReference type="Proteomes" id="UP000226420">
    <property type="component" value="Unassembled WGS sequence"/>
</dbReference>
<comment type="function">
    <text evidence="8">Regulates the transcription of several operons and genes involved in the biogenesis of Fe-S clusters and Fe-S-containing proteins.</text>
</comment>
<protein>
    <recommendedName>
        <fullName evidence="8">HTH-type transcriptional regulator IscR</fullName>
    </recommendedName>
</protein>
<keyword evidence="4 8" id="KW-0411">Iron-sulfur</keyword>
<dbReference type="PROSITE" id="PS51197">
    <property type="entry name" value="HTH_RRF2_2"/>
    <property type="match status" value="1"/>
</dbReference>
<proteinExistence type="inferred from homology"/>
<evidence type="ECO:0000313" key="10">
    <source>
        <dbReference type="Proteomes" id="UP000226420"/>
    </source>
</evidence>
<keyword evidence="6 8" id="KW-0238">DNA-binding</keyword>
<evidence type="ECO:0000256" key="5">
    <source>
        <dbReference type="ARBA" id="ARBA00023015"/>
    </source>
</evidence>
<dbReference type="InterPro" id="IPR036388">
    <property type="entry name" value="WH-like_DNA-bd_sf"/>
</dbReference>
<dbReference type="InterPro" id="IPR000944">
    <property type="entry name" value="Tscrpt_reg_Rrf2"/>
</dbReference>
<evidence type="ECO:0000256" key="7">
    <source>
        <dbReference type="ARBA" id="ARBA00023163"/>
    </source>
</evidence>
<evidence type="ECO:0000256" key="1">
    <source>
        <dbReference type="ARBA" id="ARBA00022491"/>
    </source>
</evidence>
<gene>
    <name evidence="8" type="primary">iscR</name>
    <name evidence="9" type="ORF">SAMN02745723_107181</name>
</gene>
<dbReference type="NCBIfam" id="NF008110">
    <property type="entry name" value="PRK10857.1"/>
    <property type="match status" value="1"/>
</dbReference>
<dbReference type="Gene3D" id="1.10.10.10">
    <property type="entry name" value="Winged helix-like DNA-binding domain superfamily/Winged helix DNA-binding domain"/>
    <property type="match status" value="1"/>
</dbReference>
<dbReference type="GO" id="GO:0051537">
    <property type="term" value="F:2 iron, 2 sulfur cluster binding"/>
    <property type="evidence" value="ECO:0007669"/>
    <property type="project" value="UniProtKB-KW"/>
</dbReference>
<dbReference type="InterPro" id="IPR036390">
    <property type="entry name" value="WH_DNA-bd_sf"/>
</dbReference>
<evidence type="ECO:0000256" key="4">
    <source>
        <dbReference type="ARBA" id="ARBA00023014"/>
    </source>
</evidence>
<dbReference type="GO" id="GO:0003690">
    <property type="term" value="F:double-stranded DNA binding"/>
    <property type="evidence" value="ECO:0007669"/>
    <property type="project" value="UniProtKB-UniRule"/>
</dbReference>
<keyword evidence="1 8" id="KW-0678">Repressor</keyword>
<feature type="binding site" evidence="8">
    <location>
        <position position="98"/>
    </location>
    <ligand>
        <name>[2Fe-2S] cluster</name>
        <dbReference type="ChEBI" id="CHEBI:190135"/>
    </ligand>
</feature>
<dbReference type="Pfam" id="PF02082">
    <property type="entry name" value="Rrf2"/>
    <property type="match status" value="1"/>
</dbReference>
<feature type="binding site" evidence="8">
    <location>
        <position position="92"/>
    </location>
    <ligand>
        <name>[2Fe-2S] cluster</name>
        <dbReference type="ChEBI" id="CHEBI:190135"/>
    </ligand>
</feature>
<dbReference type="PANTHER" id="PTHR33221">
    <property type="entry name" value="WINGED HELIX-TURN-HELIX TRANSCRIPTIONAL REGULATOR, RRF2 FAMILY"/>
    <property type="match status" value="1"/>
</dbReference>
<dbReference type="InterPro" id="IPR010242">
    <property type="entry name" value="TF_HTH_IscR"/>
</dbReference>
<organism evidence="9 10">
    <name type="scientific">Pragia fontium DSM 5563 = ATCC 49100</name>
    <dbReference type="NCBI Taxonomy" id="1122977"/>
    <lineage>
        <taxon>Bacteria</taxon>
        <taxon>Pseudomonadati</taxon>
        <taxon>Pseudomonadota</taxon>
        <taxon>Gammaproteobacteria</taxon>
        <taxon>Enterobacterales</taxon>
        <taxon>Budviciaceae</taxon>
        <taxon>Pragia</taxon>
    </lineage>
</organism>
<sequence length="167" mass="18076">MRLTSKGRYAVTAMLDVALHSQEGPVPLADISERQGISLSYLEQLFSRLRKNGLVSSVRGPGGGYLLGKDAGDIAVGSVISAVDESVDATRCMGSGGCQGGTRCLTHTLWHDLSERISSFLNEITLAELVKNQDILEVADRQNNETQGTVTNTHRMFDEAKKINLRA</sequence>
<keyword evidence="5 8" id="KW-0805">Transcription regulation</keyword>
<dbReference type="AlphaFoldDB" id="A0AAJ4WBX1"/>
<comment type="cofactor">
    <cofactor evidence="8">
        <name>[2Fe-2S] cluster</name>
        <dbReference type="ChEBI" id="CHEBI:190135"/>
    </cofactor>
    <text evidence="8">Binds 1 [2Fe-2S] cluster.</text>
</comment>
<dbReference type="GO" id="GO:0003700">
    <property type="term" value="F:DNA-binding transcription factor activity"/>
    <property type="evidence" value="ECO:0007669"/>
    <property type="project" value="UniProtKB-UniRule"/>
</dbReference>
<dbReference type="FunFam" id="1.10.10.10:FF:000026">
    <property type="entry name" value="HTH-type transcriptional regulator IscR"/>
    <property type="match status" value="1"/>
</dbReference>
<dbReference type="EMBL" id="FOLW01000007">
    <property type="protein sequence ID" value="SFD07714.1"/>
    <property type="molecule type" value="Genomic_DNA"/>
</dbReference>
<evidence type="ECO:0000256" key="3">
    <source>
        <dbReference type="ARBA" id="ARBA00023004"/>
    </source>
</evidence>